<name>A0A397UWQ2_9GLOM</name>
<protein>
    <submittedName>
        <fullName evidence="1">Uncharacterized protein</fullName>
    </submittedName>
</protein>
<reference evidence="1 2" key="1">
    <citation type="submission" date="2018-06" db="EMBL/GenBank/DDBJ databases">
        <title>Comparative genomics reveals the genomic features of Rhizophagus irregularis, R. cerebriforme, R. diaphanum and Gigaspora rosea, and their symbiotic lifestyle signature.</title>
        <authorList>
            <person name="Morin E."/>
            <person name="San Clemente H."/>
            <person name="Chen E.C.H."/>
            <person name="De La Providencia I."/>
            <person name="Hainaut M."/>
            <person name="Kuo A."/>
            <person name="Kohler A."/>
            <person name="Murat C."/>
            <person name="Tang N."/>
            <person name="Roy S."/>
            <person name="Loubradou J."/>
            <person name="Henrissat B."/>
            <person name="Grigoriev I.V."/>
            <person name="Corradi N."/>
            <person name="Roux C."/>
            <person name="Martin F.M."/>
        </authorList>
    </citation>
    <scope>NUCLEOTIDE SEQUENCE [LARGE SCALE GENOMIC DNA]</scope>
    <source>
        <strain evidence="1 2">DAOM 194757</strain>
    </source>
</reference>
<dbReference type="EMBL" id="QKWP01000909">
    <property type="protein sequence ID" value="RIB13587.1"/>
    <property type="molecule type" value="Genomic_DNA"/>
</dbReference>
<comment type="caution">
    <text evidence="1">The sequence shown here is derived from an EMBL/GenBank/DDBJ whole genome shotgun (WGS) entry which is preliminary data.</text>
</comment>
<evidence type="ECO:0000313" key="2">
    <source>
        <dbReference type="Proteomes" id="UP000266673"/>
    </source>
</evidence>
<accession>A0A397UWQ2</accession>
<keyword evidence="2" id="KW-1185">Reference proteome</keyword>
<dbReference type="AlphaFoldDB" id="A0A397UWQ2"/>
<dbReference type="OrthoDB" id="2130967at2759"/>
<organism evidence="1 2">
    <name type="scientific">Gigaspora rosea</name>
    <dbReference type="NCBI Taxonomy" id="44941"/>
    <lineage>
        <taxon>Eukaryota</taxon>
        <taxon>Fungi</taxon>
        <taxon>Fungi incertae sedis</taxon>
        <taxon>Mucoromycota</taxon>
        <taxon>Glomeromycotina</taxon>
        <taxon>Glomeromycetes</taxon>
        <taxon>Diversisporales</taxon>
        <taxon>Gigasporaceae</taxon>
        <taxon>Gigaspora</taxon>
    </lineage>
</organism>
<dbReference type="Proteomes" id="UP000266673">
    <property type="component" value="Unassembled WGS sequence"/>
</dbReference>
<evidence type="ECO:0000313" key="1">
    <source>
        <dbReference type="EMBL" id="RIB13587.1"/>
    </source>
</evidence>
<gene>
    <name evidence="1" type="ORF">C2G38_2197417</name>
</gene>
<proteinExistence type="predicted"/>
<sequence length="115" mass="13559">MSTLDFINESFKIMPHKGSFSYKNDNIYVIHIDNNIKAKIERVIFNVAKIYFTDRRGQQIPAPPNTILRNLMVNQNEPIHNNCFYITWITNYAFLQNGVEIFRLKNQKHQVVKGD</sequence>